<dbReference type="AlphaFoldDB" id="D7GYM9"/>
<dbReference type="GO" id="GO:0015074">
    <property type="term" value="P:DNA integration"/>
    <property type="evidence" value="ECO:0007669"/>
    <property type="project" value="UniProtKB-KW"/>
</dbReference>
<evidence type="ECO:0000256" key="7">
    <source>
        <dbReference type="ARBA" id="ARBA00022842"/>
    </source>
</evidence>
<dbReference type="GO" id="GO:0003964">
    <property type="term" value="F:RNA-directed DNA polymerase activity"/>
    <property type="evidence" value="ECO:0007669"/>
    <property type="project" value="UniProtKB-KW"/>
</dbReference>
<dbReference type="Gene3D" id="2.40.70.10">
    <property type="entry name" value="Acid Proteases"/>
    <property type="match status" value="1"/>
</dbReference>
<dbReference type="SUPFAM" id="SSF56672">
    <property type="entry name" value="DNA/RNA polymerases"/>
    <property type="match status" value="1"/>
</dbReference>
<dbReference type="HOGENOM" id="CLU_000384_9_3_1"/>
<keyword evidence="10" id="KW-0695">RNA-directed DNA polymerase</keyword>
<evidence type="ECO:0000256" key="5">
    <source>
        <dbReference type="ARBA" id="ARBA00022759"/>
    </source>
</evidence>
<evidence type="ECO:0000259" key="14">
    <source>
        <dbReference type="PROSITE" id="PS50994"/>
    </source>
</evidence>
<evidence type="ECO:0000256" key="1">
    <source>
        <dbReference type="ARBA" id="ARBA00012493"/>
    </source>
</evidence>
<feature type="domain" description="Peptidase A2" evidence="13">
    <location>
        <begin position="41"/>
        <end position="114"/>
    </location>
</feature>
<dbReference type="GO" id="GO:0042575">
    <property type="term" value="C:DNA polymerase complex"/>
    <property type="evidence" value="ECO:0007669"/>
    <property type="project" value="UniProtKB-ARBA"/>
</dbReference>
<dbReference type="InterPro" id="IPR021109">
    <property type="entry name" value="Peptidase_aspartic_dom_sf"/>
</dbReference>
<dbReference type="Gene3D" id="3.30.420.10">
    <property type="entry name" value="Ribonuclease H-like superfamily/Ribonuclease H"/>
    <property type="match status" value="1"/>
</dbReference>
<dbReference type="Pfam" id="PF00078">
    <property type="entry name" value="RVT_1"/>
    <property type="match status" value="1"/>
</dbReference>
<dbReference type="CDD" id="cd06094">
    <property type="entry name" value="RP_Saci_like"/>
    <property type="match status" value="1"/>
</dbReference>
<evidence type="ECO:0000256" key="9">
    <source>
        <dbReference type="ARBA" id="ARBA00022908"/>
    </source>
</evidence>
<dbReference type="Pfam" id="PF17921">
    <property type="entry name" value="Integrase_H2C2"/>
    <property type="match status" value="1"/>
</dbReference>
<evidence type="ECO:0000259" key="13">
    <source>
        <dbReference type="PROSITE" id="PS50175"/>
    </source>
</evidence>
<dbReference type="Pfam" id="PF17919">
    <property type="entry name" value="RT_RNaseH_2"/>
    <property type="match status" value="1"/>
</dbReference>
<evidence type="ECO:0000256" key="6">
    <source>
        <dbReference type="ARBA" id="ARBA00022801"/>
    </source>
</evidence>
<evidence type="ECO:0000313" key="15">
    <source>
        <dbReference type="EMBL" id="EFA13472.2"/>
    </source>
</evidence>
<dbReference type="InterPro" id="IPR034132">
    <property type="entry name" value="RP_Saci-like"/>
</dbReference>
<dbReference type="FunFam" id="1.10.340.70:FF:000004">
    <property type="entry name" value="Retrovirus-related Pol polyprotein from transposon 297-like Protein"/>
    <property type="match status" value="1"/>
</dbReference>
<evidence type="ECO:0000256" key="2">
    <source>
        <dbReference type="ARBA" id="ARBA00022679"/>
    </source>
</evidence>
<proteinExistence type="predicted"/>
<dbReference type="FunFam" id="2.40.70.10:FF:000130">
    <property type="entry name" value="Retrovirus-related Pol polyprotein from transposon opus-like Protein"/>
    <property type="match status" value="1"/>
</dbReference>
<evidence type="ECO:0000313" key="16">
    <source>
        <dbReference type="Proteomes" id="UP000007266"/>
    </source>
</evidence>
<keyword evidence="3" id="KW-0548">Nucleotidyltransferase</keyword>
<keyword evidence="4" id="KW-0540">Nuclease</keyword>
<keyword evidence="6" id="KW-0378">Hydrolase</keyword>
<protein>
    <recommendedName>
        <fullName evidence="1">RNA-directed DNA polymerase</fullName>
        <ecNumber evidence="1">2.7.7.49</ecNumber>
    </recommendedName>
</protein>
<dbReference type="OMA" id="RNINDAG"/>
<dbReference type="InterPro" id="IPR041577">
    <property type="entry name" value="RT_RNaseH_2"/>
</dbReference>
<dbReference type="InterPro" id="IPR001584">
    <property type="entry name" value="Integrase_cat-core"/>
</dbReference>
<dbReference type="PROSITE" id="PS00141">
    <property type="entry name" value="ASP_PROTEASE"/>
    <property type="match status" value="1"/>
</dbReference>
<dbReference type="InterPro" id="IPR000477">
    <property type="entry name" value="RT_dom"/>
</dbReference>
<evidence type="ECO:0000256" key="10">
    <source>
        <dbReference type="ARBA" id="ARBA00022918"/>
    </source>
</evidence>
<dbReference type="InterPro" id="IPR043502">
    <property type="entry name" value="DNA/RNA_pol_sf"/>
</dbReference>
<feature type="region of interest" description="Disordered" evidence="12">
    <location>
        <begin position="1014"/>
        <end position="1048"/>
    </location>
</feature>
<dbReference type="EC" id="2.7.7.49" evidence="1"/>
<dbReference type="GO" id="GO:0004190">
    <property type="term" value="F:aspartic-type endopeptidase activity"/>
    <property type="evidence" value="ECO:0007669"/>
    <property type="project" value="InterPro"/>
</dbReference>
<dbReference type="Proteomes" id="UP000007266">
    <property type="component" value="Unassembled WGS sequence"/>
</dbReference>
<evidence type="ECO:0000256" key="4">
    <source>
        <dbReference type="ARBA" id="ARBA00022722"/>
    </source>
</evidence>
<dbReference type="GO" id="GO:0004519">
    <property type="term" value="F:endonuclease activity"/>
    <property type="evidence" value="ECO:0007669"/>
    <property type="project" value="UniProtKB-KW"/>
</dbReference>
<accession>D7GYM9</accession>
<sequence length="1048" mass="119188">MSAPLQFPAGKLIAPSPIEAMGDGLEHRTHRLFITDPPSNIRFLIDTGAEVSVLPKCFATNSATPGENVLFAANNTPIRTYGTRRLTLSLGLRRAFRWEFVVAGIAKPILGADFLNFHNLLPDLRNRKLVDATTQLHTRGVVAAGQSEVITTVARTTPYHELLAAYPEITRPHTPKPKSQSTVRHHIFTQGPPVAETPRRLSPEKMKVARAEFEFMSEQGWCRPSNSPWASPLHLVPKKVPGQWRACGDYRKLNSITVPDRYPIPHVQDFAYKLQGKKVFSTIDLVRAYQQIAVADEDIPKTAVCTPFGLFEFTVMCFGLRNAAQTFQRHVNAVLGDLDFCHAYIDDILIASESPEEHKQHLKEVFERLRQHNLVVNPAKCVFGVEEVEYLGHRITPSGCQPLPKKVEAVTNFPKPNTVKELRQFLGMINFYRRFVKNAAQIQTPLLEYLKNATKNDKRKIEWTPQAEAAFSLCKLELANAALLAHPMEAGALTLTTDASDNAVGAVLEQKTEGTWQPLGFFSKKLNQAQRNYSTYDRELLAIYEAIKHFRYMVEGRQFVIRTDHKPLIYAFQQKPDKASPRQLRHLDFIGQFSTEVVHIAGESNAVADALSRIDEIVTPTALSPEELQAEQETDPELKDLLKSTTTSLRLKKCTPVGTTASFYCDTSTQFVRPYVPFRLRKAAFKLFHEPAHSGVRATSRAIRQKFVWPRMDDDVKRWTRVCIPCQRSKVTKHTRTELKKFNVTGTRFEHVHIDIVGPLPEAEGHRYCLTMTDRFTRWPEVTPMRDMSAETVARTFYSTWIARFGCPLRITTDQGRQFESHLMTAVSNLFGIKRCRTTAYRPQCNGIIERWHRTIKAAIMCHENPNWLTILPTILLGLRTALKQDLQCSPAEMTYGSQLRIPGEFFFSAQTDDGYEDPATFVGLLKEHMRKLQPVPATAHDKRKVFVHQELQRCSHVFLREDAVKRPLQQPYTGPYEVLERRENNVKIDVNGKAVLVHLDRLKPAFLAQDVAEPQPPQTVPFSASRASREDKRSTRPPIRFRDYIPH</sequence>
<dbReference type="GO" id="GO:0003723">
    <property type="term" value="F:RNA binding"/>
    <property type="evidence" value="ECO:0007669"/>
    <property type="project" value="UniProtKB-KW"/>
</dbReference>
<evidence type="ECO:0000256" key="12">
    <source>
        <dbReference type="SAM" id="MobiDB-lite"/>
    </source>
</evidence>
<name>D7GYM9_TRICA</name>
<dbReference type="InterPro" id="IPR012337">
    <property type="entry name" value="RNaseH-like_sf"/>
</dbReference>
<evidence type="ECO:0000256" key="11">
    <source>
        <dbReference type="ARBA" id="ARBA00023268"/>
    </source>
</evidence>
<dbReference type="eggNOG" id="KOG0017">
    <property type="taxonomic scope" value="Eukaryota"/>
</dbReference>
<keyword evidence="9" id="KW-0229">DNA integration</keyword>
<dbReference type="InterPro" id="IPR036397">
    <property type="entry name" value="RNaseH_sf"/>
</dbReference>
<keyword evidence="8" id="KW-0694">RNA-binding</keyword>
<dbReference type="InParanoid" id="D7GYM9"/>
<dbReference type="InterPro" id="IPR041588">
    <property type="entry name" value="Integrase_H2C2"/>
</dbReference>
<feature type="domain" description="Integrase catalytic" evidence="14">
    <location>
        <begin position="744"/>
        <end position="911"/>
    </location>
</feature>
<evidence type="ECO:0000256" key="3">
    <source>
        <dbReference type="ARBA" id="ARBA00022695"/>
    </source>
</evidence>
<keyword evidence="5" id="KW-0255">Endonuclease</keyword>
<dbReference type="InterPro" id="IPR001969">
    <property type="entry name" value="Aspartic_peptidase_AS"/>
</dbReference>
<dbReference type="PANTHER" id="PTHR37984">
    <property type="entry name" value="PROTEIN CBG26694"/>
    <property type="match status" value="1"/>
</dbReference>
<dbReference type="Gene3D" id="1.10.340.70">
    <property type="match status" value="1"/>
</dbReference>
<dbReference type="CDD" id="cd09274">
    <property type="entry name" value="RNase_HI_RT_Ty3"/>
    <property type="match status" value="1"/>
</dbReference>
<dbReference type="PROSITE" id="PS50175">
    <property type="entry name" value="ASP_PROT_RETROV"/>
    <property type="match status" value="1"/>
</dbReference>
<reference evidence="15 16" key="1">
    <citation type="journal article" date="2008" name="Nature">
        <title>The genome of the model beetle and pest Tribolium castaneum.</title>
        <authorList>
            <consortium name="Tribolium Genome Sequencing Consortium"/>
            <person name="Richards S."/>
            <person name="Gibbs R.A."/>
            <person name="Weinstock G.M."/>
            <person name="Brown S.J."/>
            <person name="Denell R."/>
            <person name="Beeman R.W."/>
            <person name="Gibbs R."/>
            <person name="Beeman R.W."/>
            <person name="Brown S.J."/>
            <person name="Bucher G."/>
            <person name="Friedrich M."/>
            <person name="Grimmelikhuijzen C.J."/>
            <person name="Klingler M."/>
            <person name="Lorenzen M."/>
            <person name="Richards S."/>
            <person name="Roth S."/>
            <person name="Schroder R."/>
            <person name="Tautz D."/>
            <person name="Zdobnov E.M."/>
            <person name="Muzny D."/>
            <person name="Gibbs R.A."/>
            <person name="Weinstock G.M."/>
            <person name="Attaway T."/>
            <person name="Bell S."/>
            <person name="Buhay C.J."/>
            <person name="Chandrabose M.N."/>
            <person name="Chavez D."/>
            <person name="Clerk-Blankenburg K.P."/>
            <person name="Cree A."/>
            <person name="Dao M."/>
            <person name="Davis C."/>
            <person name="Chacko J."/>
            <person name="Dinh H."/>
            <person name="Dugan-Rocha S."/>
            <person name="Fowler G."/>
            <person name="Garner T.T."/>
            <person name="Garnes J."/>
            <person name="Gnirke A."/>
            <person name="Hawes A."/>
            <person name="Hernandez J."/>
            <person name="Hines S."/>
            <person name="Holder M."/>
            <person name="Hume J."/>
            <person name="Jhangiani S.N."/>
            <person name="Joshi V."/>
            <person name="Khan Z.M."/>
            <person name="Jackson L."/>
            <person name="Kovar C."/>
            <person name="Kowis A."/>
            <person name="Lee S."/>
            <person name="Lewis L.R."/>
            <person name="Margolis J."/>
            <person name="Morgan M."/>
            <person name="Nazareth L.V."/>
            <person name="Nguyen N."/>
            <person name="Okwuonu G."/>
            <person name="Parker D."/>
            <person name="Richards S."/>
            <person name="Ruiz S.J."/>
            <person name="Santibanez J."/>
            <person name="Savard J."/>
            <person name="Scherer S.E."/>
            <person name="Schneider B."/>
            <person name="Sodergren E."/>
            <person name="Tautz D."/>
            <person name="Vattahil S."/>
            <person name="Villasana D."/>
            <person name="White C.S."/>
            <person name="Wright R."/>
            <person name="Park Y."/>
            <person name="Beeman R.W."/>
            <person name="Lord J."/>
            <person name="Oppert B."/>
            <person name="Lorenzen M."/>
            <person name="Brown S."/>
            <person name="Wang L."/>
            <person name="Savard J."/>
            <person name="Tautz D."/>
            <person name="Richards S."/>
            <person name="Weinstock G."/>
            <person name="Gibbs R.A."/>
            <person name="Liu Y."/>
            <person name="Worley K."/>
            <person name="Weinstock G."/>
            <person name="Elsik C.G."/>
            <person name="Reese J.T."/>
            <person name="Elhaik E."/>
            <person name="Landan G."/>
            <person name="Graur D."/>
            <person name="Arensburger P."/>
            <person name="Atkinson P."/>
            <person name="Beeman R.W."/>
            <person name="Beidler J."/>
            <person name="Brown S.J."/>
            <person name="Demuth J.P."/>
            <person name="Drury D.W."/>
            <person name="Du Y.Z."/>
            <person name="Fujiwara H."/>
            <person name="Lorenzen M."/>
            <person name="Maselli V."/>
            <person name="Osanai M."/>
            <person name="Park Y."/>
            <person name="Robertson H.M."/>
            <person name="Tu Z."/>
            <person name="Wang J.J."/>
            <person name="Wang S."/>
            <person name="Richards S."/>
            <person name="Song H."/>
            <person name="Zhang L."/>
            <person name="Sodergren E."/>
            <person name="Werner D."/>
            <person name="Stanke M."/>
            <person name="Morgenstern B."/>
            <person name="Solovyev V."/>
            <person name="Kosarev P."/>
            <person name="Brown G."/>
            <person name="Chen H.C."/>
            <person name="Ermolaeva O."/>
            <person name="Hlavina W."/>
            <person name="Kapustin Y."/>
            <person name="Kiryutin B."/>
            <person name="Kitts P."/>
            <person name="Maglott D."/>
            <person name="Pruitt K."/>
            <person name="Sapojnikov V."/>
            <person name="Souvorov A."/>
            <person name="Mackey A.J."/>
            <person name="Waterhouse R.M."/>
            <person name="Wyder S."/>
            <person name="Zdobnov E.M."/>
            <person name="Zdobnov E.M."/>
            <person name="Wyder S."/>
            <person name="Kriventseva E.V."/>
            <person name="Kadowaki T."/>
            <person name="Bork P."/>
            <person name="Aranda M."/>
            <person name="Bao R."/>
            <person name="Beermann A."/>
            <person name="Berns N."/>
            <person name="Bolognesi R."/>
            <person name="Bonneton F."/>
            <person name="Bopp D."/>
            <person name="Brown S.J."/>
            <person name="Bucher G."/>
            <person name="Butts T."/>
            <person name="Chaumot A."/>
            <person name="Denell R.E."/>
            <person name="Ferrier D.E."/>
            <person name="Friedrich M."/>
            <person name="Gordon C.M."/>
            <person name="Jindra M."/>
            <person name="Klingler M."/>
            <person name="Lan Q."/>
            <person name="Lattorff H.M."/>
            <person name="Laudet V."/>
            <person name="von Levetsow C."/>
            <person name="Liu Z."/>
            <person name="Lutz R."/>
            <person name="Lynch J.A."/>
            <person name="da Fonseca R.N."/>
            <person name="Posnien N."/>
            <person name="Reuter R."/>
            <person name="Roth S."/>
            <person name="Savard J."/>
            <person name="Schinko J.B."/>
            <person name="Schmitt C."/>
            <person name="Schoppmeier M."/>
            <person name="Schroder R."/>
            <person name="Shippy T.D."/>
            <person name="Simonnet F."/>
            <person name="Marques-Souza H."/>
            <person name="Tautz D."/>
            <person name="Tomoyasu Y."/>
            <person name="Trauner J."/>
            <person name="Van der Zee M."/>
            <person name="Vervoort M."/>
            <person name="Wittkopp N."/>
            <person name="Wimmer E.A."/>
            <person name="Yang X."/>
            <person name="Jones A.K."/>
            <person name="Sattelle D.B."/>
            <person name="Ebert P.R."/>
            <person name="Nelson D."/>
            <person name="Scott J.G."/>
            <person name="Beeman R.W."/>
            <person name="Muthukrishnan S."/>
            <person name="Kramer K.J."/>
            <person name="Arakane Y."/>
            <person name="Beeman R.W."/>
            <person name="Zhu Q."/>
            <person name="Hogenkamp D."/>
            <person name="Dixit R."/>
            <person name="Oppert B."/>
            <person name="Jiang H."/>
            <person name="Zou Z."/>
            <person name="Marshall J."/>
            <person name="Elpidina E."/>
            <person name="Vinokurov K."/>
            <person name="Oppert C."/>
            <person name="Zou Z."/>
            <person name="Evans J."/>
            <person name="Lu Z."/>
            <person name="Zhao P."/>
            <person name="Sumathipala N."/>
            <person name="Altincicek B."/>
            <person name="Vilcinskas A."/>
            <person name="Williams M."/>
            <person name="Hultmark D."/>
            <person name="Hetru C."/>
            <person name="Jiang H."/>
            <person name="Grimmelikhuijzen C.J."/>
            <person name="Hauser F."/>
            <person name="Cazzamali G."/>
            <person name="Williamson M."/>
            <person name="Park Y."/>
            <person name="Li B."/>
            <person name="Tanaka Y."/>
            <person name="Predel R."/>
            <person name="Neupert S."/>
            <person name="Schachtner J."/>
            <person name="Verleyen P."/>
            <person name="Raible F."/>
            <person name="Bork P."/>
            <person name="Friedrich M."/>
            <person name="Walden K.K."/>
            <person name="Robertson H.M."/>
            <person name="Angeli S."/>
            <person name="Foret S."/>
            <person name="Bucher G."/>
            <person name="Schuetz S."/>
            <person name="Maleszka R."/>
            <person name="Wimmer E.A."/>
            <person name="Beeman R.W."/>
            <person name="Lorenzen M."/>
            <person name="Tomoyasu Y."/>
            <person name="Miller S.C."/>
            <person name="Grossmann D."/>
            <person name="Bucher G."/>
        </authorList>
    </citation>
    <scope>NUCLEOTIDE SEQUENCE [LARGE SCALE GENOMIC DNA]</scope>
    <source>
        <strain evidence="15 16">Georgia GA2</strain>
    </source>
</reference>
<evidence type="ECO:0000256" key="8">
    <source>
        <dbReference type="ARBA" id="ARBA00022884"/>
    </source>
</evidence>
<dbReference type="FunFam" id="3.10.20.370:FF:000001">
    <property type="entry name" value="Retrovirus-related Pol polyprotein from transposon 17.6-like protein"/>
    <property type="match status" value="1"/>
</dbReference>
<dbReference type="InterPro" id="IPR001995">
    <property type="entry name" value="Peptidase_A2_cat"/>
</dbReference>
<dbReference type="PANTHER" id="PTHR37984:SF5">
    <property type="entry name" value="PROTEIN NYNRIN-LIKE"/>
    <property type="match status" value="1"/>
</dbReference>
<dbReference type="SUPFAM" id="SSF50630">
    <property type="entry name" value="Acid proteases"/>
    <property type="match status" value="1"/>
</dbReference>
<dbReference type="PROSITE" id="PS50994">
    <property type="entry name" value="INTEGRASE"/>
    <property type="match status" value="1"/>
</dbReference>
<feature type="compositionally biased region" description="Basic and acidic residues" evidence="12">
    <location>
        <begin position="1028"/>
        <end position="1048"/>
    </location>
</feature>
<dbReference type="CDD" id="cd01647">
    <property type="entry name" value="RT_LTR"/>
    <property type="match status" value="1"/>
</dbReference>
<dbReference type="STRING" id="7070.D7GYM9"/>
<keyword evidence="7" id="KW-0460">Magnesium</keyword>
<organism evidence="15 16">
    <name type="scientific">Tribolium castaneum</name>
    <name type="common">Red flour beetle</name>
    <dbReference type="NCBI Taxonomy" id="7070"/>
    <lineage>
        <taxon>Eukaryota</taxon>
        <taxon>Metazoa</taxon>
        <taxon>Ecdysozoa</taxon>
        <taxon>Arthropoda</taxon>
        <taxon>Hexapoda</taxon>
        <taxon>Insecta</taxon>
        <taxon>Pterygota</taxon>
        <taxon>Neoptera</taxon>
        <taxon>Endopterygota</taxon>
        <taxon>Coleoptera</taxon>
        <taxon>Polyphaga</taxon>
        <taxon>Cucujiformia</taxon>
        <taxon>Tenebrionidae</taxon>
        <taxon>Tenebrionidae incertae sedis</taxon>
        <taxon>Tribolium</taxon>
    </lineage>
</organism>
<dbReference type="GO" id="GO:0006508">
    <property type="term" value="P:proteolysis"/>
    <property type="evidence" value="ECO:0007669"/>
    <property type="project" value="InterPro"/>
</dbReference>
<reference evidence="15 16" key="2">
    <citation type="journal article" date="2010" name="Nucleic Acids Res.">
        <title>BeetleBase in 2010: revisions to provide comprehensive genomic information for Tribolium castaneum.</title>
        <authorList>
            <person name="Kim H.S."/>
            <person name="Murphy T."/>
            <person name="Xia J."/>
            <person name="Caragea D."/>
            <person name="Park Y."/>
            <person name="Beeman R.W."/>
            <person name="Lorenzen M.D."/>
            <person name="Butcher S."/>
            <person name="Manak J.R."/>
            <person name="Brown S.J."/>
        </authorList>
    </citation>
    <scope>NUCLEOTIDE SEQUENCE [LARGE SCALE GENOMIC DNA]</scope>
    <source>
        <strain evidence="15 16">Georgia GA2</strain>
    </source>
</reference>
<dbReference type="SUPFAM" id="SSF53098">
    <property type="entry name" value="Ribonuclease H-like"/>
    <property type="match status" value="1"/>
</dbReference>
<keyword evidence="11" id="KW-0511">Multifunctional enzyme</keyword>
<dbReference type="Pfam" id="PF00665">
    <property type="entry name" value="rve"/>
    <property type="match status" value="1"/>
</dbReference>
<dbReference type="FunFam" id="3.30.70.270:FF:000026">
    <property type="entry name" value="Transposon Ty3-G Gag-Pol polyprotein"/>
    <property type="match status" value="1"/>
</dbReference>
<gene>
    <name evidence="15" type="primary">AUGUSTUS-3.0.2_16332</name>
    <name evidence="15" type="ORF">TcasGA2_TC016332</name>
</gene>
<dbReference type="Gene3D" id="3.10.10.10">
    <property type="entry name" value="HIV Type 1 Reverse Transcriptase, subunit A, domain 1"/>
    <property type="match status" value="1"/>
</dbReference>
<dbReference type="InterPro" id="IPR050951">
    <property type="entry name" value="Retrovirus_Pol_polyprotein"/>
</dbReference>
<keyword evidence="16" id="KW-1185">Reference proteome</keyword>
<dbReference type="Gene3D" id="3.30.70.270">
    <property type="match status" value="2"/>
</dbReference>
<dbReference type="InterPro" id="IPR043128">
    <property type="entry name" value="Rev_trsase/Diguanyl_cyclase"/>
</dbReference>
<keyword evidence="2" id="KW-0808">Transferase</keyword>
<dbReference type="EMBL" id="KQ973093">
    <property type="protein sequence ID" value="EFA13472.2"/>
    <property type="molecule type" value="Genomic_DNA"/>
</dbReference>
<dbReference type="FunFam" id="3.30.420.10:FF:000032">
    <property type="entry name" value="Retrovirus-related Pol polyprotein from transposon 297-like Protein"/>
    <property type="match status" value="1"/>
</dbReference>